<gene>
    <name evidence="2" type="ORF">QR680_000820</name>
</gene>
<dbReference type="Proteomes" id="UP001175271">
    <property type="component" value="Unassembled WGS sequence"/>
</dbReference>
<sequence length="257" mass="29097">MLYRADDEDFDDIGSEAAGDFHFENGQPIWNDLASIDWRDVSERGLLDIGANACIYEELWWLETLVDSQIPSDVPLDVSCDRCPDCFNQPLTAPSGESGEQLEEGDQAPNPEKRSDEEADYMVPEFIHDEYDVHDQDIEEFQRHLDIVDWINEVTARMEANGGTGERNDPVLPILGDGENLFIDFTEFRANLQELGISTSDHLSTLDSIETEIADLVFRLEDPFEDVAFFELDEDGDPKIFGQGDWSSTEALDGYEE</sequence>
<evidence type="ECO:0000313" key="3">
    <source>
        <dbReference type="Proteomes" id="UP001175271"/>
    </source>
</evidence>
<reference evidence="2" key="1">
    <citation type="submission" date="2023-06" db="EMBL/GenBank/DDBJ databases">
        <title>Genomic analysis of the entomopathogenic nematode Steinernema hermaphroditum.</title>
        <authorList>
            <person name="Schwarz E.M."/>
            <person name="Heppert J.K."/>
            <person name="Baniya A."/>
            <person name="Schwartz H.T."/>
            <person name="Tan C.-H."/>
            <person name="Antoshechkin I."/>
            <person name="Sternberg P.W."/>
            <person name="Goodrich-Blair H."/>
            <person name="Dillman A.R."/>
        </authorList>
    </citation>
    <scope>NUCLEOTIDE SEQUENCE</scope>
    <source>
        <strain evidence="2">PS9179</strain>
        <tissue evidence="2">Whole animal</tissue>
    </source>
</reference>
<organism evidence="2 3">
    <name type="scientific">Steinernema hermaphroditum</name>
    <dbReference type="NCBI Taxonomy" id="289476"/>
    <lineage>
        <taxon>Eukaryota</taxon>
        <taxon>Metazoa</taxon>
        <taxon>Ecdysozoa</taxon>
        <taxon>Nematoda</taxon>
        <taxon>Chromadorea</taxon>
        <taxon>Rhabditida</taxon>
        <taxon>Tylenchina</taxon>
        <taxon>Panagrolaimomorpha</taxon>
        <taxon>Strongyloidoidea</taxon>
        <taxon>Steinernematidae</taxon>
        <taxon>Steinernema</taxon>
    </lineage>
</organism>
<evidence type="ECO:0000313" key="2">
    <source>
        <dbReference type="EMBL" id="KAK0394586.1"/>
    </source>
</evidence>
<comment type="caution">
    <text evidence="2">The sequence shown here is derived from an EMBL/GenBank/DDBJ whole genome shotgun (WGS) entry which is preliminary data.</text>
</comment>
<name>A0AA39GWT8_9BILA</name>
<dbReference type="EMBL" id="JAUCMV010000005">
    <property type="protein sequence ID" value="KAK0394586.1"/>
    <property type="molecule type" value="Genomic_DNA"/>
</dbReference>
<protein>
    <submittedName>
        <fullName evidence="2">Uncharacterized protein</fullName>
    </submittedName>
</protein>
<dbReference type="AlphaFoldDB" id="A0AA39GWT8"/>
<proteinExistence type="predicted"/>
<accession>A0AA39GWT8</accession>
<feature type="region of interest" description="Disordered" evidence="1">
    <location>
        <begin position="91"/>
        <end position="118"/>
    </location>
</feature>
<keyword evidence="3" id="KW-1185">Reference proteome</keyword>
<evidence type="ECO:0000256" key="1">
    <source>
        <dbReference type="SAM" id="MobiDB-lite"/>
    </source>
</evidence>